<keyword evidence="2" id="KW-1185">Reference proteome</keyword>
<reference evidence="1" key="1">
    <citation type="submission" date="2022-12" db="EMBL/GenBank/DDBJ databases">
        <title>Reference genome sequencing for broad-spectrum identification of bacterial and archaeal isolates by mass spectrometry.</title>
        <authorList>
            <person name="Sekiguchi Y."/>
            <person name="Tourlousse D.M."/>
        </authorList>
    </citation>
    <scope>NUCLEOTIDE SEQUENCE</scope>
    <source>
        <strain evidence="1">10succ1</strain>
    </source>
</reference>
<evidence type="ECO:0000313" key="2">
    <source>
        <dbReference type="Proteomes" id="UP001144471"/>
    </source>
</evidence>
<sequence>MTDPNLEMKGFELYYKEEPFTGTVIQQIPLTDSELRIKYKNGIPTAQDFDQLPTPE</sequence>
<comment type="caution">
    <text evidence="1">The sequence shown here is derived from an EMBL/GenBank/DDBJ whole genome shotgun (WGS) entry which is preliminary data.</text>
</comment>
<protein>
    <submittedName>
        <fullName evidence="1">Uncharacterized protein</fullName>
    </submittedName>
</protein>
<dbReference type="Proteomes" id="UP001144471">
    <property type="component" value="Unassembled WGS sequence"/>
</dbReference>
<organism evidence="1 2">
    <name type="scientific">Propionigenium maris DSM 9537</name>
    <dbReference type="NCBI Taxonomy" id="1123000"/>
    <lineage>
        <taxon>Bacteria</taxon>
        <taxon>Fusobacteriati</taxon>
        <taxon>Fusobacteriota</taxon>
        <taxon>Fusobacteriia</taxon>
        <taxon>Fusobacteriales</taxon>
        <taxon>Fusobacteriaceae</taxon>
        <taxon>Propionigenium</taxon>
    </lineage>
</organism>
<accession>A0A9W6LMS9</accession>
<proteinExistence type="predicted"/>
<dbReference type="EMBL" id="BSDY01000009">
    <property type="protein sequence ID" value="GLI56641.1"/>
    <property type="molecule type" value="Genomic_DNA"/>
</dbReference>
<gene>
    <name evidence="1" type="ORF">PM10SUCC1_21550</name>
</gene>
<dbReference type="AlphaFoldDB" id="A0A9W6LMS9"/>
<evidence type="ECO:0000313" key="1">
    <source>
        <dbReference type="EMBL" id="GLI56641.1"/>
    </source>
</evidence>
<name>A0A9W6LMS9_9FUSO</name>